<evidence type="ECO:0000256" key="1">
    <source>
        <dbReference type="SAM" id="MobiDB-lite"/>
    </source>
</evidence>
<dbReference type="InterPro" id="IPR055354">
    <property type="entry name" value="DUF7507"/>
</dbReference>
<evidence type="ECO:0000259" key="4">
    <source>
        <dbReference type="Pfam" id="PF24346"/>
    </source>
</evidence>
<dbReference type="InterPro" id="IPR047589">
    <property type="entry name" value="DUF11_rpt"/>
</dbReference>
<gene>
    <name evidence="6" type="ORF">GCM10010468_45290</name>
</gene>
<feature type="domain" description="DUF11" evidence="3">
    <location>
        <begin position="389"/>
        <end position="504"/>
    </location>
</feature>
<dbReference type="Proteomes" id="UP001501237">
    <property type="component" value="Unassembled WGS sequence"/>
</dbReference>
<feature type="domain" description="DUF7507" evidence="4">
    <location>
        <begin position="514"/>
        <end position="615"/>
    </location>
</feature>
<dbReference type="EMBL" id="BAAAUV010000011">
    <property type="protein sequence ID" value="GAA3220612.1"/>
    <property type="molecule type" value="Genomic_DNA"/>
</dbReference>
<dbReference type="NCBIfam" id="TIGR01451">
    <property type="entry name" value="B_ant_repeat"/>
    <property type="match status" value="3"/>
</dbReference>
<evidence type="ECO:0000313" key="7">
    <source>
        <dbReference type="Proteomes" id="UP001501237"/>
    </source>
</evidence>
<sequence length="771" mass="78789">MCLLLAASGLVALPGLTAAASDRSAARVPGVPQDPSVLFTEDFENRANPAAEQALTAYTGISGQTYSGDPFWVSAPNCNGFILNYDNTANPADCTVIQPQAEPHSRLRSLVYAMGQVNGTTPPNTNSALAEYTEGSPPAGEEIQFQTANPIPIPAGGNRYLSAKVTAGAVNCAIAAPPLLQFIAVNGPTELPIGGSINVCTAAGQDYTVPDPRGGTVTVHAGEFVTPNAVLYPGSTLGLRVRNKQPTGNGNDGALDDIEIVDSTPTLDKSFSPAEIGEAQTSTLTFTVTNTSELAGKAGWSFTDTLPSGMKVASPSNASTTCANGKVTAVAGTGTVTVTGDLKNGDTSCTVSVDVKAPIGTYTNGPDNTDEKGLNPPQPSDLVVKPQVDLKIAKGFSPKNYQPGKPLNYTVIVSNAGPSTATGVQVVDDVPLENVTWTCAGSGGATCTASGSGDLNDSATIPAGGKVTYTITGVPADGTVGDLPNTATATRPEDVVDPQCDPDCSSKVVTPGRPSLKIVKTAKPAGPAVLEAGDRITYTFVVTNTGAEPLLGVEIEDKPFSGTGTPPKVICPPAINPLDPGETVTCHATYKLTQADVDAGGVTNTAAASGQTPRGLPDISPPSPTNVIVKPDPSVKLVKRAEPATFTAAGQKISFTLTATNTGNVTLKNVKIHDIPTSGNITIRCPKKAKRGLAPGRKLTCAGTYTTTQKDVKRGKIINSAYVDGDTPDGGTVGPHTHKAAKSKAKVGYGRCRATTSSAAARLSCRPAESA</sequence>
<dbReference type="PANTHER" id="PTHR34819:SF3">
    <property type="entry name" value="CELL SURFACE PROTEIN"/>
    <property type="match status" value="1"/>
</dbReference>
<keyword evidence="2" id="KW-0732">Signal</keyword>
<feature type="region of interest" description="Disordered" evidence="1">
    <location>
        <begin position="607"/>
        <end position="626"/>
    </location>
</feature>
<dbReference type="Pfam" id="PF24346">
    <property type="entry name" value="DUF7507"/>
    <property type="match status" value="2"/>
</dbReference>
<dbReference type="InterPro" id="IPR051172">
    <property type="entry name" value="Chlamydia_OmcB"/>
</dbReference>
<dbReference type="InterPro" id="IPR001434">
    <property type="entry name" value="OmcB-like_DUF11"/>
</dbReference>
<name>A0ABP6QGJ3_9ACTN</name>
<dbReference type="InterPro" id="IPR013783">
    <property type="entry name" value="Ig-like_fold"/>
</dbReference>
<protein>
    <recommendedName>
        <fullName evidence="8">Repeat protein (TIGR01451 family)</fullName>
    </recommendedName>
</protein>
<dbReference type="PANTHER" id="PTHR34819">
    <property type="entry name" value="LARGE CYSTEINE-RICH PERIPLASMIC PROTEIN OMCB"/>
    <property type="match status" value="1"/>
</dbReference>
<feature type="chain" id="PRO_5046810624" description="Repeat protein (TIGR01451 family)" evidence="2">
    <location>
        <begin position="21"/>
        <end position="771"/>
    </location>
</feature>
<evidence type="ECO:0000313" key="6">
    <source>
        <dbReference type="EMBL" id="GAA3220612.1"/>
    </source>
</evidence>
<evidence type="ECO:0000256" key="2">
    <source>
        <dbReference type="SAM" id="SignalP"/>
    </source>
</evidence>
<organism evidence="6 7">
    <name type="scientific">Actinocorallia longicatena</name>
    <dbReference type="NCBI Taxonomy" id="111803"/>
    <lineage>
        <taxon>Bacteria</taxon>
        <taxon>Bacillati</taxon>
        <taxon>Actinomycetota</taxon>
        <taxon>Actinomycetes</taxon>
        <taxon>Streptosporangiales</taxon>
        <taxon>Thermomonosporaceae</taxon>
        <taxon>Actinocorallia</taxon>
    </lineage>
</organism>
<proteinExistence type="predicted"/>
<accession>A0ABP6QGJ3</accession>
<comment type="caution">
    <text evidence="6">The sequence shown here is derived from an EMBL/GenBank/DDBJ whole genome shotgun (WGS) entry which is preliminary data.</text>
</comment>
<dbReference type="Pfam" id="PF25564">
    <property type="entry name" value="DUF7933"/>
    <property type="match status" value="1"/>
</dbReference>
<evidence type="ECO:0008006" key="8">
    <source>
        <dbReference type="Google" id="ProtNLM"/>
    </source>
</evidence>
<feature type="domain" description="DUF7933" evidence="5">
    <location>
        <begin position="265"/>
        <end position="374"/>
    </location>
</feature>
<keyword evidence="7" id="KW-1185">Reference proteome</keyword>
<evidence type="ECO:0000259" key="3">
    <source>
        <dbReference type="Pfam" id="PF01345"/>
    </source>
</evidence>
<reference evidence="7" key="1">
    <citation type="journal article" date="2019" name="Int. J. Syst. Evol. Microbiol.">
        <title>The Global Catalogue of Microorganisms (GCM) 10K type strain sequencing project: providing services to taxonomists for standard genome sequencing and annotation.</title>
        <authorList>
            <consortium name="The Broad Institute Genomics Platform"/>
            <consortium name="The Broad Institute Genome Sequencing Center for Infectious Disease"/>
            <person name="Wu L."/>
            <person name="Ma J."/>
        </authorList>
    </citation>
    <scope>NUCLEOTIDE SEQUENCE [LARGE SCALE GENOMIC DNA]</scope>
    <source>
        <strain evidence="7">JCM 9377</strain>
    </source>
</reference>
<feature type="region of interest" description="Disordered" evidence="1">
    <location>
        <begin position="359"/>
        <end position="381"/>
    </location>
</feature>
<evidence type="ECO:0000259" key="5">
    <source>
        <dbReference type="Pfam" id="PF25564"/>
    </source>
</evidence>
<dbReference type="InterPro" id="IPR057693">
    <property type="entry name" value="DUF7933"/>
</dbReference>
<feature type="signal peptide" evidence="2">
    <location>
        <begin position="1"/>
        <end position="20"/>
    </location>
</feature>
<dbReference type="Pfam" id="PF01345">
    <property type="entry name" value="DUF11"/>
    <property type="match status" value="1"/>
</dbReference>
<feature type="domain" description="DUF7507" evidence="4">
    <location>
        <begin position="633"/>
        <end position="733"/>
    </location>
</feature>
<dbReference type="Gene3D" id="2.60.40.10">
    <property type="entry name" value="Immunoglobulins"/>
    <property type="match status" value="1"/>
</dbReference>